<evidence type="ECO:0000313" key="3">
    <source>
        <dbReference type="Proteomes" id="UP001600888"/>
    </source>
</evidence>
<feature type="chain" id="PRO_5045484014" evidence="1">
    <location>
        <begin position="21"/>
        <end position="188"/>
    </location>
</feature>
<dbReference type="EMBL" id="JBAWTH010000003">
    <property type="protein sequence ID" value="KAL2292412.1"/>
    <property type="molecule type" value="Genomic_DNA"/>
</dbReference>
<feature type="signal peptide" evidence="1">
    <location>
        <begin position="1"/>
        <end position="20"/>
    </location>
</feature>
<evidence type="ECO:0000256" key="1">
    <source>
        <dbReference type="SAM" id="SignalP"/>
    </source>
</evidence>
<gene>
    <name evidence="2" type="ORF">FJTKL_09386</name>
</gene>
<evidence type="ECO:0000313" key="2">
    <source>
        <dbReference type="EMBL" id="KAL2292412.1"/>
    </source>
</evidence>
<dbReference type="Proteomes" id="UP001600888">
    <property type="component" value="Unassembled WGS sequence"/>
</dbReference>
<accession>A0ABR4FCJ3</accession>
<sequence length="188" mass="20716">MKKLAFVQIAILALLGMASAMSLIFFGAGDNCWTGVTDHVGCYDIGENQCCHSADPFCVTALLADSDEITHTTYFTNGSNCAVRTDLSFCDRCITSDTCCLYLPVAQDNSKCSAYWHYGEPSPDPNHPDVQVMTEKPCVQPDFLVYNDGLTPRRILIPDWKLDEVMDIYSRRDFGALSRFESLGGDGG</sequence>
<proteinExistence type="predicted"/>
<keyword evidence="3" id="KW-1185">Reference proteome</keyword>
<reference evidence="2 3" key="1">
    <citation type="submission" date="2024-03" db="EMBL/GenBank/DDBJ databases">
        <title>A high-quality draft genome sequence of Diaporthe vaccinii, a causative agent of upright dieback and viscid rot disease in cranberry plants.</title>
        <authorList>
            <person name="Sarrasin M."/>
            <person name="Lang B.F."/>
            <person name="Burger G."/>
        </authorList>
    </citation>
    <scope>NUCLEOTIDE SEQUENCE [LARGE SCALE GENOMIC DNA]</scope>
    <source>
        <strain evidence="2 3">IS7</strain>
    </source>
</reference>
<comment type="caution">
    <text evidence="2">The sequence shown here is derived from an EMBL/GenBank/DDBJ whole genome shotgun (WGS) entry which is preliminary data.</text>
</comment>
<keyword evidence="1" id="KW-0732">Signal</keyword>
<name>A0ABR4FCJ3_9PEZI</name>
<organism evidence="2 3">
    <name type="scientific">Diaporthe vaccinii</name>
    <dbReference type="NCBI Taxonomy" id="105482"/>
    <lineage>
        <taxon>Eukaryota</taxon>
        <taxon>Fungi</taxon>
        <taxon>Dikarya</taxon>
        <taxon>Ascomycota</taxon>
        <taxon>Pezizomycotina</taxon>
        <taxon>Sordariomycetes</taxon>
        <taxon>Sordariomycetidae</taxon>
        <taxon>Diaporthales</taxon>
        <taxon>Diaporthaceae</taxon>
        <taxon>Diaporthe</taxon>
        <taxon>Diaporthe eres species complex</taxon>
    </lineage>
</organism>
<protein>
    <submittedName>
        <fullName evidence="2">Uncharacterized protein</fullName>
    </submittedName>
</protein>